<evidence type="ECO:0000313" key="3">
    <source>
        <dbReference type="Proteomes" id="UP000600080"/>
    </source>
</evidence>
<feature type="domain" description="Luciferase" evidence="1">
    <location>
        <begin position="36"/>
        <end position="97"/>
    </location>
</feature>
<keyword evidence="3" id="KW-1185">Reference proteome</keyword>
<gene>
    <name evidence="2" type="ORF">GCM10012285_37110</name>
</gene>
<dbReference type="InterPro" id="IPR040841">
    <property type="entry name" value="Luciferase_dom"/>
</dbReference>
<reference evidence="3" key="1">
    <citation type="journal article" date="2019" name="Int. J. Syst. Evol. Microbiol.">
        <title>The Global Catalogue of Microorganisms (GCM) 10K type strain sequencing project: providing services to taxonomists for standard genome sequencing and annotation.</title>
        <authorList>
            <consortium name="The Broad Institute Genomics Platform"/>
            <consortium name="The Broad Institute Genome Sequencing Center for Infectious Disease"/>
            <person name="Wu L."/>
            <person name="Ma J."/>
        </authorList>
    </citation>
    <scope>NUCLEOTIDE SEQUENCE [LARGE SCALE GENOMIC DNA]</scope>
    <source>
        <strain evidence="3">CGMCC 4.7323</strain>
    </source>
</reference>
<dbReference type="GeneID" id="301549444"/>
<accession>A0ABQ2JK32</accession>
<dbReference type="EMBL" id="BMND01000015">
    <property type="protein sequence ID" value="GGN49227.1"/>
    <property type="molecule type" value="Genomic_DNA"/>
</dbReference>
<evidence type="ECO:0000259" key="1">
    <source>
        <dbReference type="Pfam" id="PF17648"/>
    </source>
</evidence>
<sequence length="131" mass="14564">MTLASRAIKQFVSWPDLTEARPSCGIGRALRSSVAEIVHFHSDRSADLHLTAGSIHRIVNDLAESSAIRLIPGSHWVTVRLDSHTDVDLLMTLMSLALQAHQRWPHSDEPLSTQCNEHPHVILVHENEGGR</sequence>
<dbReference type="Pfam" id="PF17648">
    <property type="entry name" value="Luciferase"/>
    <property type="match status" value="1"/>
</dbReference>
<protein>
    <recommendedName>
        <fullName evidence="1">Luciferase domain-containing protein</fullName>
    </recommendedName>
</protein>
<dbReference type="Proteomes" id="UP000600080">
    <property type="component" value="Unassembled WGS sequence"/>
</dbReference>
<organism evidence="2 3">
    <name type="scientific">Streptomyces kronopolitis</name>
    <dbReference type="NCBI Taxonomy" id="1612435"/>
    <lineage>
        <taxon>Bacteria</taxon>
        <taxon>Bacillati</taxon>
        <taxon>Actinomycetota</taxon>
        <taxon>Actinomycetes</taxon>
        <taxon>Kitasatosporales</taxon>
        <taxon>Streptomycetaceae</taxon>
        <taxon>Streptomyces</taxon>
    </lineage>
</organism>
<proteinExistence type="predicted"/>
<evidence type="ECO:0000313" key="2">
    <source>
        <dbReference type="EMBL" id="GGN49227.1"/>
    </source>
</evidence>
<comment type="caution">
    <text evidence="2">The sequence shown here is derived from an EMBL/GenBank/DDBJ whole genome shotgun (WGS) entry which is preliminary data.</text>
</comment>
<name>A0ABQ2JK32_9ACTN</name>
<dbReference type="RefSeq" id="WP_189099441.1">
    <property type="nucleotide sequence ID" value="NZ_BMND01000015.1"/>
</dbReference>